<evidence type="ECO:0000313" key="2">
    <source>
        <dbReference type="EMBL" id="HFZ09020.1"/>
    </source>
</evidence>
<dbReference type="Pfam" id="PF03551">
    <property type="entry name" value="PadR"/>
    <property type="match status" value="1"/>
</dbReference>
<comment type="caution">
    <text evidence="2">The sequence shown here is derived from an EMBL/GenBank/DDBJ whole genome shotgun (WGS) entry which is preliminary data.</text>
</comment>
<proteinExistence type="predicted"/>
<dbReference type="EMBL" id="DTGG01000085">
    <property type="protein sequence ID" value="HFZ09020.1"/>
    <property type="molecule type" value="Genomic_DNA"/>
</dbReference>
<evidence type="ECO:0000259" key="1">
    <source>
        <dbReference type="Pfam" id="PF03551"/>
    </source>
</evidence>
<dbReference type="InterPro" id="IPR036388">
    <property type="entry name" value="WH-like_DNA-bd_sf"/>
</dbReference>
<protein>
    <submittedName>
        <fullName evidence="2">PadR family transcriptional regulator</fullName>
    </submittedName>
</protein>
<dbReference type="InterPro" id="IPR005149">
    <property type="entry name" value="Tscrpt_reg_PadR_N"/>
</dbReference>
<reference evidence="2" key="1">
    <citation type="journal article" date="2020" name="mSystems">
        <title>Genome- and Community-Level Interaction Insights into Carbon Utilization and Element Cycling Functions of Hydrothermarchaeota in Hydrothermal Sediment.</title>
        <authorList>
            <person name="Zhou Z."/>
            <person name="Liu Y."/>
            <person name="Xu W."/>
            <person name="Pan J."/>
            <person name="Luo Z.H."/>
            <person name="Li M."/>
        </authorList>
    </citation>
    <scope>NUCLEOTIDE SEQUENCE [LARGE SCALE GENOMIC DNA]</scope>
    <source>
        <strain evidence="2">SpSt-757</strain>
    </source>
</reference>
<organism evidence="2">
    <name type="scientific">candidate division CPR3 bacterium</name>
    <dbReference type="NCBI Taxonomy" id="2268181"/>
    <lineage>
        <taxon>Bacteria</taxon>
        <taxon>Bacteria division CPR3</taxon>
    </lineage>
</organism>
<dbReference type="PANTHER" id="PTHR43252:SF7">
    <property type="entry name" value="TRANSCRIPTIONAL REGULATOR YQJI"/>
    <property type="match status" value="1"/>
</dbReference>
<feature type="domain" description="Transcription regulator PadR N-terminal" evidence="1">
    <location>
        <begin position="33"/>
        <end position="105"/>
    </location>
</feature>
<dbReference type="PANTHER" id="PTHR43252">
    <property type="entry name" value="TRANSCRIPTIONAL REGULATOR YQJI"/>
    <property type="match status" value="1"/>
</dbReference>
<dbReference type="SUPFAM" id="SSF46785">
    <property type="entry name" value="Winged helix' DNA-binding domain"/>
    <property type="match status" value="1"/>
</dbReference>
<dbReference type="AlphaFoldDB" id="A0A7V3J9W7"/>
<dbReference type="Gene3D" id="1.10.10.10">
    <property type="entry name" value="Winged helix-like DNA-binding domain superfamily/Winged helix DNA-binding domain"/>
    <property type="match status" value="1"/>
</dbReference>
<dbReference type="InterPro" id="IPR036390">
    <property type="entry name" value="WH_DNA-bd_sf"/>
</dbReference>
<name>A0A7V3J9W7_UNCC3</name>
<accession>A0A7V3J9W7</accession>
<sequence>MIKPNKARGGKMNLEDPKYWRLLVNQSLLRFFLLKILDEKGTHGYALQSALTVASNGLCKPSQGTIYPALKELEKGGYAKGKWEKVDNRRRKVYVLTTKGKNALNAASSVLKKAFSSISPREKELTPLPFEIESGEETSKLPGF</sequence>
<gene>
    <name evidence="2" type="ORF">ENV41_02670</name>
</gene>